<evidence type="ECO:0000313" key="1">
    <source>
        <dbReference type="EMBL" id="RHX90521.1"/>
    </source>
</evidence>
<proteinExistence type="predicted"/>
<organism evidence="1 2">
    <name type="scientific">Leptospira stimsonii</name>
    <dbReference type="NCBI Taxonomy" id="2202203"/>
    <lineage>
        <taxon>Bacteria</taxon>
        <taxon>Pseudomonadati</taxon>
        <taxon>Spirochaetota</taxon>
        <taxon>Spirochaetia</taxon>
        <taxon>Leptospirales</taxon>
        <taxon>Leptospiraceae</taxon>
        <taxon>Leptospira</taxon>
    </lineage>
</organism>
<dbReference type="AlphaFoldDB" id="A0A396Z4X7"/>
<name>A0A396Z4X7_9LEPT</name>
<gene>
    <name evidence="1" type="ORF">DLM75_08890</name>
</gene>
<accession>A0A396Z4X7</accession>
<evidence type="ECO:0000313" key="2">
    <source>
        <dbReference type="Proteomes" id="UP000265798"/>
    </source>
</evidence>
<comment type="caution">
    <text evidence="1">The sequence shown here is derived from an EMBL/GenBank/DDBJ whole genome shotgun (WGS) entry which is preliminary data.</text>
</comment>
<dbReference type="EMBL" id="QHCT01000002">
    <property type="protein sequence ID" value="RHX90521.1"/>
    <property type="molecule type" value="Genomic_DNA"/>
</dbReference>
<reference evidence="2" key="1">
    <citation type="submission" date="2018-05" db="EMBL/GenBank/DDBJ databases">
        <title>Leptospira yasudae sp. nov. and Leptospira stimsonii sp. nov., two pathogenic species of the genus Leptospira isolated from environmental sources.</title>
        <authorList>
            <person name="Casanovas-Massana A."/>
            <person name="Hamond C."/>
            <person name="Santos L.A."/>
            <person name="Hacker K.P."/>
            <person name="Balassiano I."/>
            <person name="Medeiros M.A."/>
            <person name="Reis M.G."/>
            <person name="Ko A.I."/>
            <person name="Wunder E.A."/>
        </authorList>
    </citation>
    <scope>NUCLEOTIDE SEQUENCE [LARGE SCALE GENOMIC DNA]</scope>
    <source>
        <strain evidence="2">Yale</strain>
    </source>
</reference>
<sequence>MNGTWIQFRGFSSFPSFPIWKEEFRTEESFFRILQKPFSPIQDEILWETHKIRNKVFVS</sequence>
<protein>
    <submittedName>
        <fullName evidence="1">Uncharacterized protein</fullName>
    </submittedName>
</protein>
<dbReference type="Proteomes" id="UP000265798">
    <property type="component" value="Unassembled WGS sequence"/>
</dbReference>